<dbReference type="PANTHER" id="PTHR32322:SF18">
    <property type="entry name" value="S-ADENOSYLMETHIONINE_S-ADENOSYLHOMOCYSTEINE TRANSPORTER"/>
    <property type="match status" value="1"/>
</dbReference>
<dbReference type="InterPro" id="IPR050638">
    <property type="entry name" value="AA-Vitamin_Transporters"/>
</dbReference>
<keyword evidence="3 6" id="KW-0812">Transmembrane</keyword>
<evidence type="ECO:0000256" key="5">
    <source>
        <dbReference type="ARBA" id="ARBA00023136"/>
    </source>
</evidence>
<proteinExistence type="predicted"/>
<keyword evidence="2" id="KW-1003">Cell membrane</keyword>
<name>A0ABY5Y6Y6_9FLAO</name>
<dbReference type="Pfam" id="PF00892">
    <property type="entry name" value="EamA"/>
    <property type="match status" value="2"/>
</dbReference>
<feature type="transmembrane region" description="Helical" evidence="6">
    <location>
        <begin position="185"/>
        <end position="202"/>
    </location>
</feature>
<feature type="transmembrane region" description="Helical" evidence="6">
    <location>
        <begin position="67"/>
        <end position="86"/>
    </location>
</feature>
<feature type="transmembrane region" description="Helical" evidence="6">
    <location>
        <begin position="128"/>
        <end position="146"/>
    </location>
</feature>
<feature type="transmembrane region" description="Helical" evidence="6">
    <location>
        <begin position="98"/>
        <end position="116"/>
    </location>
</feature>
<gene>
    <name evidence="8" type="ORF">NYZ99_18650</name>
</gene>
<dbReference type="InterPro" id="IPR000620">
    <property type="entry name" value="EamA_dom"/>
</dbReference>
<dbReference type="PANTHER" id="PTHR32322">
    <property type="entry name" value="INNER MEMBRANE TRANSPORTER"/>
    <property type="match status" value="1"/>
</dbReference>
<feature type="domain" description="EamA" evidence="7">
    <location>
        <begin position="154"/>
        <end position="290"/>
    </location>
</feature>
<evidence type="ECO:0000256" key="4">
    <source>
        <dbReference type="ARBA" id="ARBA00022989"/>
    </source>
</evidence>
<evidence type="ECO:0000313" key="9">
    <source>
        <dbReference type="Proteomes" id="UP001059209"/>
    </source>
</evidence>
<dbReference type="Proteomes" id="UP001059209">
    <property type="component" value="Chromosome"/>
</dbReference>
<keyword evidence="4 6" id="KW-1133">Transmembrane helix</keyword>
<dbReference type="InterPro" id="IPR037185">
    <property type="entry name" value="EmrE-like"/>
</dbReference>
<feature type="domain" description="EamA" evidence="7">
    <location>
        <begin position="6"/>
        <end position="139"/>
    </location>
</feature>
<feature type="transmembrane region" description="Helical" evidence="6">
    <location>
        <begin position="250"/>
        <end position="267"/>
    </location>
</feature>
<dbReference type="RefSeq" id="WP_260572642.1">
    <property type="nucleotide sequence ID" value="NZ_CP104205.1"/>
</dbReference>
<feature type="transmembrane region" description="Helical" evidence="6">
    <location>
        <begin position="152"/>
        <end position="173"/>
    </location>
</feature>
<feature type="transmembrane region" description="Helical" evidence="6">
    <location>
        <begin position="273"/>
        <end position="290"/>
    </location>
</feature>
<dbReference type="EMBL" id="CP104205">
    <property type="protein sequence ID" value="UWX54787.1"/>
    <property type="molecule type" value="Genomic_DNA"/>
</dbReference>
<protein>
    <submittedName>
        <fullName evidence="8">DMT family transporter</fullName>
    </submittedName>
</protein>
<reference evidence="8" key="1">
    <citation type="submission" date="2022-09" db="EMBL/GenBank/DDBJ databases">
        <title>Maribacter litopenaei sp. nov., isolated from the intestinal tract of the Pacific White Shrimp, Litopenaeus vannamei.</title>
        <authorList>
            <person name="Kim S.Y."/>
            <person name="Hwang C.Y."/>
        </authorList>
    </citation>
    <scope>NUCLEOTIDE SEQUENCE</scope>
    <source>
        <strain evidence="8">HL-LV01</strain>
    </source>
</reference>
<feature type="transmembrane region" description="Helical" evidence="6">
    <location>
        <begin position="35"/>
        <end position="55"/>
    </location>
</feature>
<comment type="subcellular location">
    <subcellularLocation>
        <location evidence="1">Cell membrane</location>
        <topology evidence="1">Multi-pass membrane protein</topology>
    </subcellularLocation>
</comment>
<evidence type="ECO:0000256" key="2">
    <source>
        <dbReference type="ARBA" id="ARBA00022475"/>
    </source>
</evidence>
<evidence type="ECO:0000259" key="7">
    <source>
        <dbReference type="Pfam" id="PF00892"/>
    </source>
</evidence>
<keyword evidence="5 6" id="KW-0472">Membrane</keyword>
<keyword evidence="9" id="KW-1185">Reference proteome</keyword>
<organism evidence="8 9">
    <name type="scientific">Maribacter litopenaei</name>
    <dbReference type="NCBI Taxonomy" id="2976127"/>
    <lineage>
        <taxon>Bacteria</taxon>
        <taxon>Pseudomonadati</taxon>
        <taxon>Bacteroidota</taxon>
        <taxon>Flavobacteriia</taxon>
        <taxon>Flavobacteriales</taxon>
        <taxon>Flavobacteriaceae</taxon>
        <taxon>Maribacter</taxon>
    </lineage>
</organism>
<accession>A0ABY5Y6Y6</accession>
<evidence type="ECO:0000313" key="8">
    <source>
        <dbReference type="EMBL" id="UWX54787.1"/>
    </source>
</evidence>
<dbReference type="SUPFAM" id="SSF103481">
    <property type="entry name" value="Multidrug resistance efflux transporter EmrE"/>
    <property type="match status" value="2"/>
</dbReference>
<sequence length="298" mass="32715">MNQRTLAILAALGATTIYALNHTIAKGVMPNFVQPFGFIMLRVTGAALLFRIFSILGPKQKIEKRDWGRLVVCSIFGMVINMLAFFKGLQLSTPINSSVLVTVTPIIVVILSSLLIREKITWQKASGILMGFVGALLLILMGSEIRQDAPNIPLGNTLLIVNATAYGTYLILVKKLIEKYHPFTLMKWLFTIAVVINFPITFNEVAAIQWSLIPPQAYAAIAFVIIGTTFLTYLFNVFALTQLKASSVSAFTYLQPLIGILFALGTGKDSLNTIKIMAAFLVLAGVYLASRRPTRVKV</sequence>
<evidence type="ECO:0000256" key="3">
    <source>
        <dbReference type="ARBA" id="ARBA00022692"/>
    </source>
</evidence>
<evidence type="ECO:0000256" key="1">
    <source>
        <dbReference type="ARBA" id="ARBA00004651"/>
    </source>
</evidence>
<feature type="transmembrane region" description="Helical" evidence="6">
    <location>
        <begin position="217"/>
        <end position="238"/>
    </location>
</feature>
<evidence type="ECO:0000256" key="6">
    <source>
        <dbReference type="SAM" id="Phobius"/>
    </source>
</evidence>